<dbReference type="GO" id="GO:0071973">
    <property type="term" value="P:bacterial-type flagellum-dependent cell motility"/>
    <property type="evidence" value="ECO:0007669"/>
    <property type="project" value="TreeGrafter"/>
</dbReference>
<comment type="subcellular location">
    <subcellularLocation>
        <location evidence="1 6">Cytoplasm</location>
        <location evidence="1 6">Cytosol</location>
    </subcellularLocation>
</comment>
<evidence type="ECO:0000313" key="7">
    <source>
        <dbReference type="EMBL" id="PMP65096.1"/>
    </source>
</evidence>
<sequence length="129" mass="14626">MYVRSYLENQVKNAHPLDHVLMLYNKAIACLKIAKKAIEEGLKNPENIKKKAENIGKATEIIAYLQGSLNMEKGGEIAKSLNIIYDILISELVKANFENNTEIIEKSIITLENLKKAWEDIKTNLNARI</sequence>
<evidence type="ECO:0000313" key="8">
    <source>
        <dbReference type="Proteomes" id="UP000235460"/>
    </source>
</evidence>
<dbReference type="NCBIfam" id="TIGR00208">
    <property type="entry name" value="fliS"/>
    <property type="match status" value="1"/>
</dbReference>
<comment type="caution">
    <text evidence="7">The sequence shown here is derived from an EMBL/GenBank/DDBJ whole genome shotgun (WGS) entry which is preliminary data.</text>
</comment>
<accession>A0A2N7PLT8</accession>
<keyword evidence="7" id="KW-0969">Cilium</keyword>
<dbReference type="AlphaFoldDB" id="A0A2N7PLT8"/>
<evidence type="ECO:0000256" key="3">
    <source>
        <dbReference type="ARBA" id="ARBA00022490"/>
    </source>
</evidence>
<keyword evidence="7" id="KW-0282">Flagellum</keyword>
<dbReference type="Proteomes" id="UP000235460">
    <property type="component" value="Unassembled WGS sequence"/>
</dbReference>
<keyword evidence="7" id="KW-0966">Cell projection</keyword>
<dbReference type="InterPro" id="IPR036584">
    <property type="entry name" value="FliS_sf"/>
</dbReference>
<evidence type="ECO:0000256" key="1">
    <source>
        <dbReference type="ARBA" id="ARBA00004514"/>
    </source>
</evidence>
<keyword evidence="5" id="KW-0143">Chaperone</keyword>
<dbReference type="Gene3D" id="1.20.120.340">
    <property type="entry name" value="Flagellar protein FliS"/>
    <property type="match status" value="1"/>
</dbReference>
<dbReference type="GO" id="GO:0005829">
    <property type="term" value="C:cytosol"/>
    <property type="evidence" value="ECO:0007669"/>
    <property type="project" value="UniProtKB-SubCell"/>
</dbReference>
<dbReference type="CDD" id="cd16098">
    <property type="entry name" value="FliS"/>
    <property type="match status" value="1"/>
</dbReference>
<proteinExistence type="inferred from homology"/>
<dbReference type="PANTHER" id="PTHR34773:SF1">
    <property type="entry name" value="FLAGELLAR SECRETION CHAPERONE FLIS"/>
    <property type="match status" value="1"/>
</dbReference>
<name>A0A2N7PLT8_9BACT</name>
<comment type="similarity">
    <text evidence="2 6">Belongs to the FliS family.</text>
</comment>
<dbReference type="PANTHER" id="PTHR34773">
    <property type="entry name" value="FLAGELLAR SECRETION CHAPERONE FLIS"/>
    <property type="match status" value="1"/>
</dbReference>
<dbReference type="GO" id="GO:0044780">
    <property type="term" value="P:bacterial-type flagellum assembly"/>
    <property type="evidence" value="ECO:0007669"/>
    <property type="project" value="InterPro"/>
</dbReference>
<keyword evidence="3 6" id="KW-0963">Cytoplasm</keyword>
<organism evidence="7 8">
    <name type="scientific">Thermodesulfobacterium geofontis</name>
    <dbReference type="NCBI Taxonomy" id="1295609"/>
    <lineage>
        <taxon>Bacteria</taxon>
        <taxon>Pseudomonadati</taxon>
        <taxon>Thermodesulfobacteriota</taxon>
        <taxon>Thermodesulfobacteria</taxon>
        <taxon>Thermodesulfobacteriales</taxon>
        <taxon>Thermodesulfobacteriaceae</taxon>
        <taxon>Thermodesulfobacterium</taxon>
    </lineage>
</organism>
<evidence type="ECO:0000256" key="6">
    <source>
        <dbReference type="PIRNR" id="PIRNR039090"/>
    </source>
</evidence>
<dbReference type="InterPro" id="IPR003713">
    <property type="entry name" value="FliS"/>
</dbReference>
<keyword evidence="4 6" id="KW-1005">Bacterial flagellum biogenesis</keyword>
<protein>
    <recommendedName>
        <fullName evidence="6">Flagellar secretion chaperone FliS</fullName>
    </recommendedName>
</protein>
<gene>
    <name evidence="7" type="primary">fliS</name>
    <name evidence="7" type="ORF">C0190_07115</name>
</gene>
<reference evidence="7 8" key="1">
    <citation type="submission" date="2018-01" db="EMBL/GenBank/DDBJ databases">
        <title>Metagenomic assembled genomes from two thermal pools in the Uzon Caldera, Kamchatka, Russia.</title>
        <authorList>
            <person name="Wilkins L."/>
            <person name="Ettinger C."/>
        </authorList>
    </citation>
    <scope>NUCLEOTIDE SEQUENCE [LARGE SCALE GENOMIC DNA]</scope>
    <source>
        <strain evidence="7">ZAV-08</strain>
    </source>
</reference>
<dbReference type="EMBL" id="PNIK01000104">
    <property type="protein sequence ID" value="PMP65096.1"/>
    <property type="molecule type" value="Genomic_DNA"/>
</dbReference>
<dbReference type="PIRSF" id="PIRSF039090">
    <property type="entry name" value="Flis"/>
    <property type="match status" value="1"/>
</dbReference>
<evidence type="ECO:0000256" key="4">
    <source>
        <dbReference type="ARBA" id="ARBA00022795"/>
    </source>
</evidence>
<dbReference type="Pfam" id="PF02561">
    <property type="entry name" value="FliS"/>
    <property type="match status" value="1"/>
</dbReference>
<evidence type="ECO:0000256" key="2">
    <source>
        <dbReference type="ARBA" id="ARBA00008787"/>
    </source>
</evidence>
<evidence type="ECO:0000256" key="5">
    <source>
        <dbReference type="ARBA" id="ARBA00023186"/>
    </source>
</evidence>
<dbReference type="SUPFAM" id="SSF101116">
    <property type="entry name" value="Flagellar export chaperone FliS"/>
    <property type="match status" value="1"/>
</dbReference>